<gene>
    <name evidence="2" type="ORF">HYDPIDRAFT_112981</name>
</gene>
<sequence>MPILFSSSPCSKSDRGNSTGDMRGSGFPPTSIISPYLIINRLSCPPHFPCCAHRPRRTSELSHTKCRTEIYAIHLACFGTVTFIRPTVWS</sequence>
<evidence type="ECO:0000313" key="3">
    <source>
        <dbReference type="Proteomes" id="UP000053820"/>
    </source>
</evidence>
<name>A0A0C9VYU0_9AGAM</name>
<dbReference type="EMBL" id="KN839850">
    <property type="protein sequence ID" value="KIJ63540.1"/>
    <property type="molecule type" value="Genomic_DNA"/>
</dbReference>
<evidence type="ECO:0000313" key="2">
    <source>
        <dbReference type="EMBL" id="KIJ63540.1"/>
    </source>
</evidence>
<reference evidence="2 3" key="1">
    <citation type="submission" date="2014-04" db="EMBL/GenBank/DDBJ databases">
        <title>Evolutionary Origins and Diversification of the Mycorrhizal Mutualists.</title>
        <authorList>
            <consortium name="DOE Joint Genome Institute"/>
            <consortium name="Mycorrhizal Genomics Consortium"/>
            <person name="Kohler A."/>
            <person name="Kuo A."/>
            <person name="Nagy L.G."/>
            <person name="Floudas D."/>
            <person name="Copeland A."/>
            <person name="Barry K.W."/>
            <person name="Cichocki N."/>
            <person name="Veneault-Fourrey C."/>
            <person name="LaButti K."/>
            <person name="Lindquist E.A."/>
            <person name="Lipzen A."/>
            <person name="Lundell T."/>
            <person name="Morin E."/>
            <person name="Murat C."/>
            <person name="Riley R."/>
            <person name="Ohm R."/>
            <person name="Sun H."/>
            <person name="Tunlid A."/>
            <person name="Henrissat B."/>
            <person name="Grigoriev I.V."/>
            <person name="Hibbett D.S."/>
            <person name="Martin F."/>
        </authorList>
    </citation>
    <scope>NUCLEOTIDE SEQUENCE [LARGE SCALE GENOMIC DNA]</scope>
    <source>
        <strain evidence="2 3">MD-312</strain>
    </source>
</reference>
<accession>A0A0C9VYU0</accession>
<feature type="compositionally biased region" description="Polar residues" evidence="1">
    <location>
        <begin position="1"/>
        <end position="20"/>
    </location>
</feature>
<dbReference type="Proteomes" id="UP000053820">
    <property type="component" value="Unassembled WGS sequence"/>
</dbReference>
<keyword evidence="3" id="KW-1185">Reference proteome</keyword>
<evidence type="ECO:0000256" key="1">
    <source>
        <dbReference type="SAM" id="MobiDB-lite"/>
    </source>
</evidence>
<dbReference type="AlphaFoldDB" id="A0A0C9VYU0"/>
<feature type="region of interest" description="Disordered" evidence="1">
    <location>
        <begin position="1"/>
        <end position="29"/>
    </location>
</feature>
<proteinExistence type="predicted"/>
<dbReference type="HOGENOM" id="CLU_2441139_0_0_1"/>
<protein>
    <submittedName>
        <fullName evidence="2">Uncharacterized protein</fullName>
    </submittedName>
</protein>
<organism evidence="2 3">
    <name type="scientific">Hydnomerulius pinastri MD-312</name>
    <dbReference type="NCBI Taxonomy" id="994086"/>
    <lineage>
        <taxon>Eukaryota</taxon>
        <taxon>Fungi</taxon>
        <taxon>Dikarya</taxon>
        <taxon>Basidiomycota</taxon>
        <taxon>Agaricomycotina</taxon>
        <taxon>Agaricomycetes</taxon>
        <taxon>Agaricomycetidae</taxon>
        <taxon>Boletales</taxon>
        <taxon>Boletales incertae sedis</taxon>
        <taxon>Leucogyrophana</taxon>
    </lineage>
</organism>